<dbReference type="OrthoDB" id="2789670at2759"/>
<dbReference type="GO" id="GO:0016020">
    <property type="term" value="C:membrane"/>
    <property type="evidence" value="ECO:0007669"/>
    <property type="project" value="UniProtKB-SubCell"/>
</dbReference>
<dbReference type="GO" id="GO:0004497">
    <property type="term" value="F:monooxygenase activity"/>
    <property type="evidence" value="ECO:0007669"/>
    <property type="project" value="UniProtKB-KW"/>
</dbReference>
<keyword evidence="12" id="KW-0472">Membrane</keyword>
<evidence type="ECO:0000256" key="2">
    <source>
        <dbReference type="ARBA" id="ARBA00004167"/>
    </source>
</evidence>
<dbReference type="InterPro" id="IPR036396">
    <property type="entry name" value="Cyt_P450_sf"/>
</dbReference>
<reference evidence="13 14" key="1">
    <citation type="submission" date="2016-03" db="EMBL/GenBank/DDBJ databases">
        <title>Whole genome sequencing of Grifola frondosa 9006-11.</title>
        <authorList>
            <person name="Min B."/>
            <person name="Park H."/>
            <person name="Kim J.-G."/>
            <person name="Cho H."/>
            <person name="Oh Y.-L."/>
            <person name="Kong W.-S."/>
            <person name="Choi I.-G."/>
        </authorList>
    </citation>
    <scope>NUCLEOTIDE SEQUENCE [LARGE SCALE GENOMIC DNA]</scope>
    <source>
        <strain evidence="13 14">9006-11</strain>
    </source>
</reference>
<dbReference type="Proteomes" id="UP000092993">
    <property type="component" value="Unassembled WGS sequence"/>
</dbReference>
<evidence type="ECO:0000256" key="11">
    <source>
        <dbReference type="ARBA" id="ARBA00023033"/>
    </source>
</evidence>
<keyword evidence="7" id="KW-0479">Metal-binding</keyword>
<dbReference type="PRINTS" id="PR00463">
    <property type="entry name" value="EP450I"/>
</dbReference>
<keyword evidence="14" id="KW-1185">Reference proteome</keyword>
<evidence type="ECO:0000256" key="8">
    <source>
        <dbReference type="ARBA" id="ARBA00022989"/>
    </source>
</evidence>
<dbReference type="SUPFAM" id="SSF48264">
    <property type="entry name" value="Cytochrome P450"/>
    <property type="match status" value="1"/>
</dbReference>
<keyword evidence="6" id="KW-0812">Transmembrane</keyword>
<dbReference type="InterPro" id="IPR001128">
    <property type="entry name" value="Cyt_P450"/>
</dbReference>
<evidence type="ECO:0000256" key="6">
    <source>
        <dbReference type="ARBA" id="ARBA00022692"/>
    </source>
</evidence>
<evidence type="ECO:0000256" key="5">
    <source>
        <dbReference type="ARBA" id="ARBA00022617"/>
    </source>
</evidence>
<proteinExistence type="inferred from homology"/>
<evidence type="ECO:0000256" key="9">
    <source>
        <dbReference type="ARBA" id="ARBA00023002"/>
    </source>
</evidence>
<dbReference type="EMBL" id="LUGG01000023">
    <property type="protein sequence ID" value="OBZ67807.1"/>
    <property type="molecule type" value="Genomic_DNA"/>
</dbReference>
<comment type="pathway">
    <text evidence="3">Secondary metabolite biosynthesis.</text>
</comment>
<gene>
    <name evidence="13" type="primary">ordA_41</name>
    <name evidence="13" type="ORF">A0H81_12431</name>
</gene>
<dbReference type="GO" id="GO:0020037">
    <property type="term" value="F:heme binding"/>
    <property type="evidence" value="ECO:0007669"/>
    <property type="project" value="InterPro"/>
</dbReference>
<keyword evidence="11" id="KW-0503">Monooxygenase</keyword>
<dbReference type="InterPro" id="IPR002401">
    <property type="entry name" value="Cyt_P450_E_grp-I"/>
</dbReference>
<protein>
    <submittedName>
        <fullName evidence="13">O-methylsterigmatocystin oxidoreductase</fullName>
    </submittedName>
</protein>
<dbReference type="PANTHER" id="PTHR46300:SF7">
    <property type="entry name" value="P450, PUTATIVE (EUROFUNG)-RELATED"/>
    <property type="match status" value="1"/>
</dbReference>
<comment type="subcellular location">
    <subcellularLocation>
        <location evidence="2">Membrane</location>
        <topology evidence="2">Single-pass membrane protein</topology>
    </subcellularLocation>
</comment>
<evidence type="ECO:0000256" key="4">
    <source>
        <dbReference type="ARBA" id="ARBA00010617"/>
    </source>
</evidence>
<evidence type="ECO:0000256" key="7">
    <source>
        <dbReference type="ARBA" id="ARBA00022723"/>
    </source>
</evidence>
<sequence length="345" mass="38309">MRSMVKIMYGFEPQDDKYFFLLEKASESTTEGLVSGTFLVEFIPFLKYIPSWFPGAGFQKKFAEWRAASAGLRDIPFGVAKEAFNAGTASSCIETALLEKISRNGGEYAVEEEKFAKDALATAHEGGADTSFSSIHWFFAAMLAHLEVQRKAQVELDAVIGPGRLPTFSDHDSLPYINAVVVECLHWCPVVPAGAPHRVMADDEYNGYFIPKGSIVISNIWALARDASVYAEPEDFNPNRFLKDGKLDPDVRDPSTLMFGFGRRSNLSWTPFGRCVASSFISRSILHVYEISPHLDEKGRPISFKPAMMPGAFSYPVPFKCTIKPRSKIAEKLILATTDLPEEPI</sequence>
<keyword evidence="5" id="KW-0349">Heme</keyword>
<evidence type="ECO:0000256" key="10">
    <source>
        <dbReference type="ARBA" id="ARBA00023004"/>
    </source>
</evidence>
<dbReference type="Gene3D" id="1.10.630.10">
    <property type="entry name" value="Cytochrome P450"/>
    <property type="match status" value="1"/>
</dbReference>
<comment type="similarity">
    <text evidence="4">Belongs to the cytochrome P450 family.</text>
</comment>
<keyword evidence="9" id="KW-0560">Oxidoreductase</keyword>
<comment type="cofactor">
    <cofactor evidence="1">
        <name>heme</name>
        <dbReference type="ChEBI" id="CHEBI:30413"/>
    </cofactor>
</comment>
<dbReference type="Pfam" id="PF00067">
    <property type="entry name" value="p450"/>
    <property type="match status" value="1"/>
</dbReference>
<keyword evidence="10" id="KW-0408">Iron</keyword>
<evidence type="ECO:0000313" key="14">
    <source>
        <dbReference type="Proteomes" id="UP000092993"/>
    </source>
</evidence>
<accession>A0A1C7LUS4</accession>
<evidence type="ECO:0000256" key="1">
    <source>
        <dbReference type="ARBA" id="ARBA00001971"/>
    </source>
</evidence>
<dbReference type="GO" id="GO:0016705">
    <property type="term" value="F:oxidoreductase activity, acting on paired donors, with incorporation or reduction of molecular oxygen"/>
    <property type="evidence" value="ECO:0007669"/>
    <property type="project" value="InterPro"/>
</dbReference>
<dbReference type="STRING" id="5627.A0A1C7LUS4"/>
<dbReference type="AlphaFoldDB" id="A0A1C7LUS4"/>
<organism evidence="13 14">
    <name type="scientific">Grifola frondosa</name>
    <name type="common">Maitake</name>
    <name type="synonym">Polyporus frondosus</name>
    <dbReference type="NCBI Taxonomy" id="5627"/>
    <lineage>
        <taxon>Eukaryota</taxon>
        <taxon>Fungi</taxon>
        <taxon>Dikarya</taxon>
        <taxon>Basidiomycota</taxon>
        <taxon>Agaricomycotina</taxon>
        <taxon>Agaricomycetes</taxon>
        <taxon>Polyporales</taxon>
        <taxon>Grifolaceae</taxon>
        <taxon>Grifola</taxon>
    </lineage>
</organism>
<dbReference type="InterPro" id="IPR050364">
    <property type="entry name" value="Cytochrome_P450_fung"/>
</dbReference>
<keyword evidence="8" id="KW-1133">Transmembrane helix</keyword>
<dbReference type="OMA" id="FRNDSAM"/>
<comment type="caution">
    <text evidence="13">The sequence shown here is derived from an EMBL/GenBank/DDBJ whole genome shotgun (WGS) entry which is preliminary data.</text>
</comment>
<evidence type="ECO:0000256" key="3">
    <source>
        <dbReference type="ARBA" id="ARBA00005179"/>
    </source>
</evidence>
<evidence type="ECO:0000313" key="13">
    <source>
        <dbReference type="EMBL" id="OBZ67807.1"/>
    </source>
</evidence>
<dbReference type="GO" id="GO:0005506">
    <property type="term" value="F:iron ion binding"/>
    <property type="evidence" value="ECO:0007669"/>
    <property type="project" value="InterPro"/>
</dbReference>
<name>A0A1C7LUS4_GRIFR</name>
<evidence type="ECO:0000256" key="12">
    <source>
        <dbReference type="ARBA" id="ARBA00023136"/>
    </source>
</evidence>
<dbReference type="PANTHER" id="PTHR46300">
    <property type="entry name" value="P450, PUTATIVE (EUROFUNG)-RELATED-RELATED"/>
    <property type="match status" value="1"/>
</dbReference>